<organism evidence="1 2">
    <name type="scientific">Phytophthora fragariae</name>
    <dbReference type="NCBI Taxonomy" id="53985"/>
    <lineage>
        <taxon>Eukaryota</taxon>
        <taxon>Sar</taxon>
        <taxon>Stramenopiles</taxon>
        <taxon>Oomycota</taxon>
        <taxon>Peronosporomycetes</taxon>
        <taxon>Peronosporales</taxon>
        <taxon>Peronosporaceae</taxon>
        <taxon>Phytophthora</taxon>
    </lineage>
</organism>
<dbReference type="AlphaFoldDB" id="A0A6A3M2X8"/>
<accession>A0A6A3M2X8</accession>
<comment type="caution">
    <text evidence="1">The sequence shown here is derived from an EMBL/GenBank/DDBJ whole genome shotgun (WGS) entry which is preliminary data.</text>
</comment>
<gene>
    <name evidence="1" type="ORF">PF011_g3415</name>
</gene>
<reference evidence="1 2" key="1">
    <citation type="submission" date="2018-09" db="EMBL/GenBank/DDBJ databases">
        <title>Genomic investigation of the strawberry pathogen Phytophthora fragariae indicates pathogenicity is determined by transcriptional variation in three key races.</title>
        <authorList>
            <person name="Adams T.M."/>
            <person name="Armitage A.D."/>
            <person name="Sobczyk M.K."/>
            <person name="Bates H.J."/>
            <person name="Dunwell J.M."/>
            <person name="Nellist C.F."/>
            <person name="Harrison R.J."/>
        </authorList>
    </citation>
    <scope>NUCLEOTIDE SEQUENCE [LARGE SCALE GENOMIC DNA]</scope>
    <source>
        <strain evidence="1 2">SCRP245</strain>
    </source>
</reference>
<evidence type="ECO:0000313" key="2">
    <source>
        <dbReference type="Proteomes" id="UP000460718"/>
    </source>
</evidence>
<proteinExistence type="predicted"/>
<name>A0A6A3M2X8_9STRA</name>
<dbReference type="Proteomes" id="UP000460718">
    <property type="component" value="Unassembled WGS sequence"/>
</dbReference>
<protein>
    <submittedName>
        <fullName evidence="1">Uncharacterized protein</fullName>
    </submittedName>
</protein>
<dbReference type="EMBL" id="QXFW01000112">
    <property type="protein sequence ID" value="KAE9024640.1"/>
    <property type="molecule type" value="Genomic_DNA"/>
</dbReference>
<evidence type="ECO:0000313" key="1">
    <source>
        <dbReference type="EMBL" id="KAE9024640.1"/>
    </source>
</evidence>
<sequence>MAQFSPIRNPTKVLTVAEEATKAQEIIRQVRGQKLRTQDILQEKLRERLSKDRHATDTYSRDFQSLALSMINPEALRQTEEQDDRKKWTTQRGFVYSAPRQPGEYCTNTPMFQVKLDAKTSVSHLSTT</sequence>